<dbReference type="Proteomes" id="UP001585053">
    <property type="component" value="Unassembled WGS sequence"/>
</dbReference>
<dbReference type="EMBL" id="JAYMRS010000002">
    <property type="protein sequence ID" value="MFB8767881.1"/>
    <property type="molecule type" value="Genomic_DNA"/>
</dbReference>
<feature type="transmembrane region" description="Helical" evidence="1">
    <location>
        <begin position="29"/>
        <end position="47"/>
    </location>
</feature>
<evidence type="ECO:0000256" key="1">
    <source>
        <dbReference type="SAM" id="Phobius"/>
    </source>
</evidence>
<organism evidence="2 3">
    <name type="scientific">Nocardiopsis alba</name>
    <dbReference type="NCBI Taxonomy" id="53437"/>
    <lineage>
        <taxon>Bacteria</taxon>
        <taxon>Bacillati</taxon>
        <taxon>Actinomycetota</taxon>
        <taxon>Actinomycetes</taxon>
        <taxon>Streptosporangiales</taxon>
        <taxon>Nocardiopsidaceae</taxon>
        <taxon>Nocardiopsis</taxon>
    </lineage>
</organism>
<proteinExistence type="predicted"/>
<evidence type="ECO:0000313" key="3">
    <source>
        <dbReference type="Proteomes" id="UP001585053"/>
    </source>
</evidence>
<evidence type="ECO:0000313" key="2">
    <source>
        <dbReference type="EMBL" id="MFB8767881.1"/>
    </source>
</evidence>
<comment type="caution">
    <text evidence="2">The sequence shown here is derived from an EMBL/GenBank/DDBJ whole genome shotgun (WGS) entry which is preliminary data.</text>
</comment>
<keyword evidence="3" id="KW-1185">Reference proteome</keyword>
<keyword evidence="1" id="KW-0472">Membrane</keyword>
<accession>A0ABV5DTG8</accession>
<keyword evidence="1" id="KW-0812">Transmembrane</keyword>
<keyword evidence="1" id="KW-1133">Transmembrane helix</keyword>
<name>A0ABV5DTG8_9ACTN</name>
<sequence>MNITHKAWAKIISLLTPPEADAKEKGAGFVEYAAIIVFVGIIAAILYKSEIGDRIVNGMISSIDRVFSP</sequence>
<reference evidence="2 3" key="1">
    <citation type="submission" date="2024-01" db="EMBL/GenBank/DDBJ databases">
        <title>Genome mining of biosynthetic gene clusters to explore secondary metabolites of Streptomyces sp.</title>
        <authorList>
            <person name="Baig A."/>
            <person name="Ajitkumar Shintre N."/>
            <person name="Kumar H."/>
            <person name="Anbarasu A."/>
            <person name="Ramaiah S."/>
        </authorList>
    </citation>
    <scope>NUCLEOTIDE SEQUENCE [LARGE SCALE GENOMIC DNA]</scope>
    <source>
        <strain evidence="2 3">A01</strain>
    </source>
</reference>
<evidence type="ECO:0008006" key="4">
    <source>
        <dbReference type="Google" id="ProtNLM"/>
    </source>
</evidence>
<dbReference type="RefSeq" id="WP_376737126.1">
    <property type="nucleotide sequence ID" value="NZ_JAYMRS010000002.1"/>
</dbReference>
<gene>
    <name evidence="2" type="ORF">VSQ78_09215</name>
</gene>
<protein>
    <recommendedName>
        <fullName evidence="4">Flp family type IVb pilin</fullName>
    </recommendedName>
</protein>